<protein>
    <submittedName>
        <fullName evidence="4">DUF4097 family beta strand repeat-containing protein</fullName>
    </submittedName>
</protein>
<feature type="domain" description="DUF4097" evidence="3">
    <location>
        <begin position="43"/>
        <end position="265"/>
    </location>
</feature>
<name>A0ABU9DHI6_9BACL</name>
<evidence type="ECO:0000313" key="5">
    <source>
        <dbReference type="Proteomes" id="UP001469365"/>
    </source>
</evidence>
<keyword evidence="5" id="KW-1185">Reference proteome</keyword>
<dbReference type="Pfam" id="PF13349">
    <property type="entry name" value="DUF4097"/>
    <property type="match status" value="1"/>
</dbReference>
<dbReference type="PROSITE" id="PS51257">
    <property type="entry name" value="PROKAR_LIPOPROTEIN"/>
    <property type="match status" value="1"/>
</dbReference>
<proteinExistence type="predicted"/>
<keyword evidence="2" id="KW-0732">Signal</keyword>
<dbReference type="RefSeq" id="WP_341414777.1">
    <property type="nucleotide sequence ID" value="NZ_JBBPCC010000003.1"/>
</dbReference>
<reference evidence="4 5" key="1">
    <citation type="submission" date="2024-04" db="EMBL/GenBank/DDBJ databases">
        <title>draft genome sequnece of Paenibacillus filicis.</title>
        <authorList>
            <person name="Kim D.-U."/>
        </authorList>
    </citation>
    <scope>NUCLEOTIDE SEQUENCE [LARGE SCALE GENOMIC DNA]</scope>
    <source>
        <strain evidence="4 5">KACC14197</strain>
    </source>
</reference>
<dbReference type="Proteomes" id="UP001469365">
    <property type="component" value="Unassembled WGS sequence"/>
</dbReference>
<dbReference type="EMBL" id="JBBPCC010000003">
    <property type="protein sequence ID" value="MEK8127726.1"/>
    <property type="molecule type" value="Genomic_DNA"/>
</dbReference>
<accession>A0ABU9DHI6</accession>
<comment type="caution">
    <text evidence="4">The sequence shown here is derived from an EMBL/GenBank/DDBJ whole genome shotgun (WGS) entry which is preliminary data.</text>
</comment>
<dbReference type="InterPro" id="IPR025164">
    <property type="entry name" value="Toastrack_DUF4097"/>
</dbReference>
<organism evidence="4 5">
    <name type="scientific">Paenibacillus filicis</name>
    <dbReference type="NCBI Taxonomy" id="669464"/>
    <lineage>
        <taxon>Bacteria</taxon>
        <taxon>Bacillati</taxon>
        <taxon>Bacillota</taxon>
        <taxon>Bacilli</taxon>
        <taxon>Bacillales</taxon>
        <taxon>Paenibacillaceae</taxon>
        <taxon>Paenibacillus</taxon>
    </lineage>
</organism>
<evidence type="ECO:0000256" key="2">
    <source>
        <dbReference type="SAM" id="SignalP"/>
    </source>
</evidence>
<feature type="signal peptide" evidence="2">
    <location>
        <begin position="1"/>
        <end position="28"/>
    </location>
</feature>
<feature type="region of interest" description="Disordered" evidence="1">
    <location>
        <begin position="215"/>
        <end position="236"/>
    </location>
</feature>
<feature type="chain" id="PRO_5046552824" evidence="2">
    <location>
        <begin position="29"/>
        <end position="266"/>
    </location>
</feature>
<evidence type="ECO:0000313" key="4">
    <source>
        <dbReference type="EMBL" id="MEK8127726.1"/>
    </source>
</evidence>
<gene>
    <name evidence="4" type="ORF">WMW72_07325</name>
</gene>
<sequence>MNKPSFKKLAVVSAAALMMIMTGCGSEAGSAKQTKTFDGKQVQELVIQTEGQHIEVRPSGNQEIKISMDANQEIPAALSGDVLSIKLGSSSSVINFKTAKLQVDLPSKTYRKLSLMTASGQITGEGLQAQELQLSSDSGNIEINGYEGNQIKGEIVAGNLDLKSVNGGLILNNDTGHIQISHKGKMGMESRIKTGSGSVDLVFENRPAALQLDVSTESGSIQSSLTSPGDMTSKGAGSQLTAVWGAKEGGAPLLSIRSSSGSIHLK</sequence>
<evidence type="ECO:0000259" key="3">
    <source>
        <dbReference type="Pfam" id="PF13349"/>
    </source>
</evidence>
<evidence type="ECO:0000256" key="1">
    <source>
        <dbReference type="SAM" id="MobiDB-lite"/>
    </source>
</evidence>